<dbReference type="PROSITE" id="PS50836">
    <property type="entry name" value="DOMON"/>
    <property type="match status" value="1"/>
</dbReference>
<evidence type="ECO:0000256" key="1">
    <source>
        <dbReference type="ARBA" id="ARBA00004370"/>
    </source>
</evidence>
<dbReference type="GO" id="GO:0016020">
    <property type="term" value="C:membrane"/>
    <property type="evidence" value="ECO:0007669"/>
    <property type="project" value="UniProtKB-SubCell"/>
</dbReference>
<evidence type="ECO:0000313" key="7">
    <source>
        <dbReference type="EMBL" id="SPC90067.1"/>
    </source>
</evidence>
<gene>
    <name evidence="7" type="ORF">FSB_LOCUS17949</name>
</gene>
<name>A0A2N9FGV6_FAGSY</name>
<sequence length="369" mass="40423">MVGVLTTWHADMAPVDVTHAHAWEKQPERHQCVADSTKPISAAIDRSAFNEANRGASFSNRSTKAPDLGFERCGSVGRVNHEFRRSSDDLSIGVGGCLMRRLEARVPRLESYCQAWQSMDGRKQPLFMPKTLGNVVPIDDANYIYGLSSSLVNSQAESCSSNQNLNGSVPFDTTSLHCLAVWDSQGFLLRYLQTASNIWSFVLSAPADTNSYIAIGFSTSGVMVGSSAMVGWVSSNGGGVVKQYYLGGTSPNLVAPDQGKLQIVTNSTTIISQSSRLYLAFQLETNQPQSRLLYSVGPTNFFPSSPNYVLSEHRAKVSTSINYVTGNGPFGSARQGVKIAKVLELVPPYCWENFNYFHNCKHLLWNPSR</sequence>
<dbReference type="Pfam" id="PF03351">
    <property type="entry name" value="DOMON"/>
    <property type="match status" value="1"/>
</dbReference>
<dbReference type="PANTHER" id="PTHR23130:SF171">
    <property type="entry name" value="OS01G0895300 PROTEIN"/>
    <property type="match status" value="1"/>
</dbReference>
<dbReference type="SMART" id="SM00664">
    <property type="entry name" value="DoH"/>
    <property type="match status" value="1"/>
</dbReference>
<comment type="subcellular location">
    <subcellularLocation>
        <location evidence="1">Membrane</location>
    </subcellularLocation>
</comment>
<protein>
    <recommendedName>
        <fullName evidence="6">DOMON domain-containing protein</fullName>
    </recommendedName>
</protein>
<dbReference type="CDD" id="cd09631">
    <property type="entry name" value="DOMON_DOH"/>
    <property type="match status" value="1"/>
</dbReference>
<evidence type="ECO:0000256" key="5">
    <source>
        <dbReference type="ARBA" id="ARBA00023136"/>
    </source>
</evidence>
<proteinExistence type="predicted"/>
<dbReference type="PANTHER" id="PTHR23130">
    <property type="entry name" value="CYTOCHROME B561 AND DOMON DOMAIN-CONTAINING PROTEIN"/>
    <property type="match status" value="1"/>
</dbReference>
<evidence type="ECO:0000256" key="2">
    <source>
        <dbReference type="ARBA" id="ARBA00022448"/>
    </source>
</evidence>
<keyword evidence="2" id="KW-0813">Transport</keyword>
<dbReference type="AlphaFoldDB" id="A0A2N9FGV6"/>
<organism evidence="7">
    <name type="scientific">Fagus sylvatica</name>
    <name type="common">Beechnut</name>
    <dbReference type="NCBI Taxonomy" id="28930"/>
    <lineage>
        <taxon>Eukaryota</taxon>
        <taxon>Viridiplantae</taxon>
        <taxon>Streptophyta</taxon>
        <taxon>Embryophyta</taxon>
        <taxon>Tracheophyta</taxon>
        <taxon>Spermatophyta</taxon>
        <taxon>Magnoliopsida</taxon>
        <taxon>eudicotyledons</taxon>
        <taxon>Gunneridae</taxon>
        <taxon>Pentapetalae</taxon>
        <taxon>rosids</taxon>
        <taxon>fabids</taxon>
        <taxon>Fagales</taxon>
        <taxon>Fagaceae</taxon>
        <taxon>Fagus</taxon>
    </lineage>
</organism>
<keyword evidence="5" id="KW-0472">Membrane</keyword>
<evidence type="ECO:0000256" key="4">
    <source>
        <dbReference type="ARBA" id="ARBA00022982"/>
    </source>
</evidence>
<evidence type="ECO:0000259" key="6">
    <source>
        <dbReference type="PROSITE" id="PS50836"/>
    </source>
</evidence>
<dbReference type="EMBL" id="OIVN01001114">
    <property type="protein sequence ID" value="SPC90067.1"/>
    <property type="molecule type" value="Genomic_DNA"/>
</dbReference>
<evidence type="ECO:0000256" key="3">
    <source>
        <dbReference type="ARBA" id="ARBA00022729"/>
    </source>
</evidence>
<feature type="domain" description="DOMON" evidence="6">
    <location>
        <begin position="185"/>
        <end position="297"/>
    </location>
</feature>
<keyword evidence="4" id="KW-0249">Electron transport</keyword>
<reference evidence="7" key="1">
    <citation type="submission" date="2018-02" db="EMBL/GenBank/DDBJ databases">
        <authorList>
            <person name="Cohen D.B."/>
            <person name="Kent A.D."/>
        </authorList>
    </citation>
    <scope>NUCLEOTIDE SEQUENCE</scope>
</reference>
<keyword evidence="3" id="KW-0732">Signal</keyword>
<dbReference type="InterPro" id="IPR045266">
    <property type="entry name" value="DOH_DOMON"/>
</dbReference>
<accession>A0A2N9FGV6</accession>
<dbReference type="InterPro" id="IPR005018">
    <property type="entry name" value="DOMON_domain"/>
</dbReference>